<dbReference type="EMBL" id="JAKGSI010000004">
    <property type="protein sequence ID" value="MCF4007349.1"/>
    <property type="molecule type" value="Genomic_DNA"/>
</dbReference>
<sequence>METWSFHHPEHGLYELQCGYDAEFRALHPEWPGEDDAPAEPGLPPADASLRARFRHWRANPHLRVQVLHEGQPIARMDDVPRRSLPLTPQPLDEFTSETPLLGQRGCVVERSWDHRLLEVRFREGKDTVEWEPPAGSLGERHWRRRQSSALARVGFPMLSGLRRSGWAVAVLLLGPFVRRILEWLERWLPDLPDFPDIPAPPEIWLPVLPQVDIWVPTIPAPTLPAMPWWVEWLFEYEKIWLPLLLGVVAGVMALRNHSKSEKFKEEHGEGGEGGELSRRSPRAHGR</sequence>
<feature type="region of interest" description="Disordered" evidence="1">
    <location>
        <begin position="262"/>
        <end position="287"/>
    </location>
</feature>
<dbReference type="AlphaFoldDB" id="A0A9X1QTP6"/>
<evidence type="ECO:0000313" key="2">
    <source>
        <dbReference type="EMBL" id="MCF4007349.1"/>
    </source>
</evidence>
<proteinExistence type="predicted"/>
<reference evidence="2" key="1">
    <citation type="submission" date="2022-01" db="EMBL/GenBank/DDBJ databases">
        <title>Corynebacterium sp. nov isolated from isolated from the feces of the greater white-fronted geese (Anser albifrons) at Poyang Lake, PR China.</title>
        <authorList>
            <person name="Liu Q."/>
        </authorList>
    </citation>
    <scope>NUCLEOTIDE SEQUENCE</scope>
    <source>
        <strain evidence="2">JCM 32435</strain>
    </source>
</reference>
<accession>A0A9X1QTP6</accession>
<gene>
    <name evidence="2" type="ORF">L1O03_09220</name>
</gene>
<evidence type="ECO:0000313" key="3">
    <source>
        <dbReference type="Proteomes" id="UP001139336"/>
    </source>
</evidence>
<dbReference type="RefSeq" id="WP_236119485.1">
    <property type="nucleotide sequence ID" value="NZ_JAKGSI010000004.1"/>
</dbReference>
<evidence type="ECO:0000256" key="1">
    <source>
        <dbReference type="SAM" id="MobiDB-lite"/>
    </source>
</evidence>
<name>A0A9X1QTP6_9CORY</name>
<organism evidence="2 3">
    <name type="scientific">Corynebacterium uropygiale</name>
    <dbReference type="NCBI Taxonomy" id="1775911"/>
    <lineage>
        <taxon>Bacteria</taxon>
        <taxon>Bacillati</taxon>
        <taxon>Actinomycetota</taxon>
        <taxon>Actinomycetes</taxon>
        <taxon>Mycobacteriales</taxon>
        <taxon>Corynebacteriaceae</taxon>
        <taxon>Corynebacterium</taxon>
    </lineage>
</organism>
<dbReference type="Proteomes" id="UP001139336">
    <property type="component" value="Unassembled WGS sequence"/>
</dbReference>
<protein>
    <submittedName>
        <fullName evidence="2">Uncharacterized protein</fullName>
    </submittedName>
</protein>
<keyword evidence="3" id="KW-1185">Reference proteome</keyword>
<comment type="caution">
    <text evidence="2">The sequence shown here is derived from an EMBL/GenBank/DDBJ whole genome shotgun (WGS) entry which is preliminary data.</text>
</comment>
<feature type="compositionally biased region" description="Basic and acidic residues" evidence="1">
    <location>
        <begin position="262"/>
        <end position="279"/>
    </location>
</feature>